<keyword evidence="3" id="KW-0479">Metal-binding</keyword>
<evidence type="ECO:0000313" key="8">
    <source>
        <dbReference type="Proteomes" id="UP000515135"/>
    </source>
</evidence>
<keyword evidence="5" id="KW-0106">Calcium</keyword>
<dbReference type="GO" id="GO:0008484">
    <property type="term" value="F:sulfuric ester hydrolase activity"/>
    <property type="evidence" value="ECO:0007669"/>
    <property type="project" value="InterPro"/>
</dbReference>
<dbReference type="SUPFAM" id="SSF53649">
    <property type="entry name" value="Alkaline phosphatase-like"/>
    <property type="match status" value="1"/>
</dbReference>
<evidence type="ECO:0000256" key="1">
    <source>
        <dbReference type="ARBA" id="ARBA00001913"/>
    </source>
</evidence>
<reference evidence="9" key="1">
    <citation type="submission" date="2025-08" db="UniProtKB">
        <authorList>
            <consortium name="RefSeq"/>
        </authorList>
    </citation>
    <scope>IDENTIFICATION</scope>
    <source>
        <tissue evidence="9">Gonad</tissue>
    </source>
</reference>
<evidence type="ECO:0000256" key="3">
    <source>
        <dbReference type="ARBA" id="ARBA00022723"/>
    </source>
</evidence>
<dbReference type="RefSeq" id="XP_019628235.1">
    <property type="nucleotide sequence ID" value="XM_019772676.1"/>
</dbReference>
<keyword evidence="8" id="KW-1185">Reference proteome</keyword>
<evidence type="ECO:0000256" key="6">
    <source>
        <dbReference type="ARBA" id="ARBA00023180"/>
    </source>
</evidence>
<evidence type="ECO:0000256" key="4">
    <source>
        <dbReference type="ARBA" id="ARBA00022801"/>
    </source>
</evidence>
<dbReference type="OrthoDB" id="103349at2759"/>
<evidence type="ECO:0000259" key="7">
    <source>
        <dbReference type="Pfam" id="PF00884"/>
    </source>
</evidence>
<dbReference type="GO" id="GO:0046872">
    <property type="term" value="F:metal ion binding"/>
    <property type="evidence" value="ECO:0007669"/>
    <property type="project" value="UniProtKB-KW"/>
</dbReference>
<sequence>MAMLPAQPSGVPSHFPFLPEKLKELGYATHVVGKWHLGFCNWNYTPTYRGFDSFYGFYNGQDDMTTTSILFYFFTERIVDIIEKNPLSLPLFLYLPFQNVHEPLQVLKRFEDMYSNIQNESRRIFLGMVSAMDEGIGNVTMAMKRAGLWDNTLLIFTADNGGWPLFSGNNFSLRGGKITLWEGGTRAAAFVHGSMLQKTGYTSNK</sequence>
<name>A0A6P4YG66_BRABE</name>
<dbReference type="AlphaFoldDB" id="A0A6P4YG66"/>
<dbReference type="InterPro" id="IPR047115">
    <property type="entry name" value="ARSB"/>
</dbReference>
<protein>
    <submittedName>
        <fullName evidence="9">Arylsulfatase B-like</fullName>
    </submittedName>
</protein>
<dbReference type="GeneID" id="109472814"/>
<dbReference type="InterPro" id="IPR017850">
    <property type="entry name" value="Alkaline_phosphatase_core_sf"/>
</dbReference>
<comment type="cofactor">
    <cofactor evidence="1">
        <name>Ca(2+)</name>
        <dbReference type="ChEBI" id="CHEBI:29108"/>
    </cofactor>
</comment>
<keyword evidence="4" id="KW-0378">Hydrolase</keyword>
<dbReference type="Proteomes" id="UP000515135">
    <property type="component" value="Unplaced"/>
</dbReference>
<gene>
    <name evidence="9" type="primary">LOC109472814</name>
</gene>
<dbReference type="PANTHER" id="PTHR10342">
    <property type="entry name" value="ARYLSULFATASE"/>
    <property type="match status" value="1"/>
</dbReference>
<dbReference type="KEGG" id="bbel:109472814"/>
<accession>A0A6P4YG66</accession>
<dbReference type="PROSITE" id="PS00149">
    <property type="entry name" value="SULFATASE_2"/>
    <property type="match status" value="1"/>
</dbReference>
<comment type="similarity">
    <text evidence="2">Belongs to the sulfatase family.</text>
</comment>
<organism evidence="8 9">
    <name type="scientific">Branchiostoma belcheri</name>
    <name type="common">Amphioxus</name>
    <dbReference type="NCBI Taxonomy" id="7741"/>
    <lineage>
        <taxon>Eukaryota</taxon>
        <taxon>Metazoa</taxon>
        <taxon>Chordata</taxon>
        <taxon>Cephalochordata</taxon>
        <taxon>Leptocardii</taxon>
        <taxon>Amphioxiformes</taxon>
        <taxon>Branchiostomatidae</taxon>
        <taxon>Branchiostoma</taxon>
    </lineage>
</organism>
<evidence type="ECO:0000256" key="5">
    <source>
        <dbReference type="ARBA" id="ARBA00022837"/>
    </source>
</evidence>
<dbReference type="Pfam" id="PF00884">
    <property type="entry name" value="Sulfatase"/>
    <property type="match status" value="1"/>
</dbReference>
<evidence type="ECO:0000256" key="2">
    <source>
        <dbReference type="ARBA" id="ARBA00008779"/>
    </source>
</evidence>
<dbReference type="PANTHER" id="PTHR10342:SF273">
    <property type="entry name" value="RE14504P"/>
    <property type="match status" value="1"/>
</dbReference>
<dbReference type="Gene3D" id="3.40.720.10">
    <property type="entry name" value="Alkaline Phosphatase, subunit A"/>
    <property type="match status" value="1"/>
</dbReference>
<keyword evidence="6" id="KW-0325">Glycoprotein</keyword>
<feature type="domain" description="Sulfatase N-terminal" evidence="7">
    <location>
        <begin position="9"/>
        <end position="199"/>
    </location>
</feature>
<evidence type="ECO:0000313" key="9">
    <source>
        <dbReference type="RefSeq" id="XP_019628235.1"/>
    </source>
</evidence>
<proteinExistence type="inferred from homology"/>
<dbReference type="InterPro" id="IPR000917">
    <property type="entry name" value="Sulfatase_N"/>
</dbReference>
<dbReference type="InterPro" id="IPR024607">
    <property type="entry name" value="Sulfatase_CS"/>
</dbReference>